<dbReference type="Proteomes" id="UP000182715">
    <property type="component" value="Unassembled WGS sequence"/>
</dbReference>
<evidence type="ECO:0000313" key="2">
    <source>
        <dbReference type="Proteomes" id="UP000182715"/>
    </source>
</evidence>
<name>A0A0H5Q9T7_NEIMI</name>
<proteinExistence type="predicted"/>
<dbReference type="OMA" id="WKTTGNS"/>
<dbReference type="AlphaFoldDB" id="A0A0H5Q9T7"/>
<organism evidence="1 2">
    <name type="scientific">Neisseria meningitidis serogroup B</name>
    <dbReference type="NCBI Taxonomy" id="491"/>
    <lineage>
        <taxon>Bacteria</taxon>
        <taxon>Pseudomonadati</taxon>
        <taxon>Pseudomonadota</taxon>
        <taxon>Betaproteobacteria</taxon>
        <taxon>Neisseriales</taxon>
        <taxon>Neisseriaceae</taxon>
        <taxon>Neisseria</taxon>
    </lineage>
</organism>
<accession>A0A0H5Q9T7</accession>
<dbReference type="EMBL" id="CVTF01000026">
    <property type="protein sequence ID" value="CRY98802.1"/>
    <property type="molecule type" value="Genomic_DNA"/>
</dbReference>
<reference evidence="1 2" key="1">
    <citation type="submission" date="2014-11" db="EMBL/GenBank/DDBJ databases">
        <authorList>
            <person name="Diene M.Seydina."/>
        </authorList>
    </citation>
    <scope>NUCLEOTIDE SEQUENCE [LARGE SCALE GENOMIC DNA]</scope>
    <source>
        <strain evidence="1 2">Neisseria meningitidis CHUV</strain>
    </source>
</reference>
<protein>
    <recommendedName>
        <fullName evidence="3">Restriction endonuclease</fullName>
    </recommendedName>
</protein>
<evidence type="ECO:0000313" key="1">
    <source>
        <dbReference type="EMBL" id="CRY98802.1"/>
    </source>
</evidence>
<evidence type="ECO:0008006" key="3">
    <source>
        <dbReference type="Google" id="ProtNLM"/>
    </source>
</evidence>
<sequence>MLTKKEFEKFLDEVCTVLRQEAKNAPFKSQDIFENRVRALCIAKIPAYADIVINPEPVPQIFPDVPIGEYGVEVKFTLKDTWRSVANSIQEKNKADGVQHIYVVFGKMGGIPDVKWQLYEDSVIHVRTSHVPRFEVEIESDRPSLFEGFGISYAEFADLDMHEKMEYIRKYARNRLKEGERLWWIEDIDAVDSHDLPLEVRLYTSLPQEEKIRLRAEAALVSPRIVCSGRAKHKYDNAVLYLITYRGVLCHQARDLFSAGSVANSAEDYRGGNYVEKSLKLIEHEIEKAALEMDDALIVEYWGESVPTEKRLEYWIKMLDDLADGWIPSESLFNGRYKAK</sequence>